<evidence type="ECO:0000313" key="2">
    <source>
        <dbReference type="Proteomes" id="UP001054945"/>
    </source>
</evidence>
<name>A0AAV4QLS4_CAEEX</name>
<sequence length="82" mass="9449">MLFYSPPQIKVYSIRKRHLQNKCERTSISTEQLPENPYLDMHLPVVASISFVNTMLKTELLVTNGCETASDARWSEVLTLYT</sequence>
<keyword evidence="2" id="KW-1185">Reference proteome</keyword>
<gene>
    <name evidence="1" type="ORF">CEXT_298171</name>
</gene>
<organism evidence="1 2">
    <name type="scientific">Caerostris extrusa</name>
    <name type="common">Bark spider</name>
    <name type="synonym">Caerostris bankana</name>
    <dbReference type="NCBI Taxonomy" id="172846"/>
    <lineage>
        <taxon>Eukaryota</taxon>
        <taxon>Metazoa</taxon>
        <taxon>Ecdysozoa</taxon>
        <taxon>Arthropoda</taxon>
        <taxon>Chelicerata</taxon>
        <taxon>Arachnida</taxon>
        <taxon>Araneae</taxon>
        <taxon>Araneomorphae</taxon>
        <taxon>Entelegynae</taxon>
        <taxon>Araneoidea</taxon>
        <taxon>Araneidae</taxon>
        <taxon>Caerostris</taxon>
    </lineage>
</organism>
<proteinExistence type="predicted"/>
<reference evidence="1 2" key="1">
    <citation type="submission" date="2021-06" db="EMBL/GenBank/DDBJ databases">
        <title>Caerostris extrusa draft genome.</title>
        <authorList>
            <person name="Kono N."/>
            <person name="Arakawa K."/>
        </authorList>
    </citation>
    <scope>NUCLEOTIDE SEQUENCE [LARGE SCALE GENOMIC DNA]</scope>
</reference>
<evidence type="ECO:0000313" key="1">
    <source>
        <dbReference type="EMBL" id="GIY10135.1"/>
    </source>
</evidence>
<protein>
    <submittedName>
        <fullName evidence="1">Uncharacterized protein</fullName>
    </submittedName>
</protein>
<dbReference type="Proteomes" id="UP001054945">
    <property type="component" value="Unassembled WGS sequence"/>
</dbReference>
<dbReference type="EMBL" id="BPLR01006479">
    <property type="protein sequence ID" value="GIY10135.1"/>
    <property type="molecule type" value="Genomic_DNA"/>
</dbReference>
<dbReference type="AlphaFoldDB" id="A0AAV4QLS4"/>
<comment type="caution">
    <text evidence="1">The sequence shown here is derived from an EMBL/GenBank/DDBJ whole genome shotgun (WGS) entry which is preliminary data.</text>
</comment>
<accession>A0AAV4QLS4</accession>